<sequence>MTSTQVVVERHDLVSSRDFATVRDAVHAGLGHPDFPVLAARLAGIADPAEFRAVVAGAAGPAGLMIFLELDLGAVVARDPDAVAFRAVRIIAGNPVTMESMVRTTPQAAAGAPVTILVFERDDGVHLRYDTCTSLAGAELTPDAAAHAAELDRAVLELLDSAA</sequence>
<organism evidence="1 2">
    <name type="scientific">Schumannella luteola</name>
    <dbReference type="NCBI Taxonomy" id="472059"/>
    <lineage>
        <taxon>Bacteria</taxon>
        <taxon>Bacillati</taxon>
        <taxon>Actinomycetota</taxon>
        <taxon>Actinomycetes</taxon>
        <taxon>Micrococcales</taxon>
        <taxon>Microbacteriaceae</taxon>
        <taxon>Schumannella</taxon>
    </lineage>
</organism>
<reference evidence="1 2" key="1">
    <citation type="submission" date="2020-07" db="EMBL/GenBank/DDBJ databases">
        <title>Sequencing the genomes of 1000 actinobacteria strains.</title>
        <authorList>
            <person name="Klenk H.-P."/>
        </authorList>
    </citation>
    <scope>NUCLEOTIDE SEQUENCE [LARGE SCALE GENOMIC DNA]</scope>
    <source>
        <strain evidence="1 2">DSM 23141</strain>
    </source>
</reference>
<dbReference type="AlphaFoldDB" id="A0A852YBA8"/>
<evidence type="ECO:0000313" key="2">
    <source>
        <dbReference type="Proteomes" id="UP000553888"/>
    </source>
</evidence>
<comment type="caution">
    <text evidence="1">The sequence shown here is derived from an EMBL/GenBank/DDBJ whole genome shotgun (WGS) entry which is preliminary data.</text>
</comment>
<protein>
    <submittedName>
        <fullName evidence="1">Uncharacterized protein (DUF302 family)</fullName>
    </submittedName>
</protein>
<proteinExistence type="predicted"/>
<accession>A0A852YBA8</accession>
<dbReference type="Proteomes" id="UP000553888">
    <property type="component" value="Unassembled WGS sequence"/>
</dbReference>
<dbReference type="InterPro" id="IPR035923">
    <property type="entry name" value="TT1751-like_sf"/>
</dbReference>
<keyword evidence="2" id="KW-1185">Reference proteome</keyword>
<dbReference type="SUPFAM" id="SSF103247">
    <property type="entry name" value="TT1751-like"/>
    <property type="match status" value="1"/>
</dbReference>
<dbReference type="EMBL" id="JACBZY010000001">
    <property type="protein sequence ID" value="NYG98481.1"/>
    <property type="molecule type" value="Genomic_DNA"/>
</dbReference>
<dbReference type="Gene3D" id="3.30.310.70">
    <property type="entry name" value="TT1751-like domain"/>
    <property type="match status" value="1"/>
</dbReference>
<evidence type="ECO:0000313" key="1">
    <source>
        <dbReference type="EMBL" id="NYG98481.1"/>
    </source>
</evidence>
<dbReference type="RefSeq" id="WP_179565969.1">
    <property type="nucleotide sequence ID" value="NZ_JACBZY010000001.1"/>
</dbReference>
<gene>
    <name evidence="1" type="ORF">BJ979_001107</name>
</gene>
<name>A0A852YBA8_9MICO</name>